<dbReference type="AlphaFoldDB" id="A0A2P2SXQ8"/>
<evidence type="ECO:0000256" key="1">
    <source>
        <dbReference type="SAM" id="MobiDB-lite"/>
    </source>
</evidence>
<evidence type="ECO:0000313" key="2">
    <source>
        <dbReference type="EMBL" id="OBU01632.1"/>
    </source>
</evidence>
<feature type="region of interest" description="Disordered" evidence="1">
    <location>
        <begin position="45"/>
        <end position="68"/>
    </location>
</feature>
<sequence length="68" mass="7452">MDRMDDGTLSIAYDCSKWATEPGICAKAVQTGFEQPAQKRLYSLGSAPKQFRQGSDSNALRMHSSIQA</sequence>
<protein>
    <submittedName>
        <fullName evidence="2">Uncharacterized protein</fullName>
    </submittedName>
</protein>
<dbReference type="EMBL" id="KV460206">
    <property type="protein sequence ID" value="OBU01632.1"/>
    <property type="molecule type" value="Genomic_DNA"/>
</dbReference>
<organism evidence="2 3">
    <name type="scientific">Pseudogymnoascus verrucosus</name>
    <dbReference type="NCBI Taxonomy" id="342668"/>
    <lineage>
        <taxon>Eukaryota</taxon>
        <taxon>Fungi</taxon>
        <taxon>Dikarya</taxon>
        <taxon>Ascomycota</taxon>
        <taxon>Pezizomycotina</taxon>
        <taxon>Leotiomycetes</taxon>
        <taxon>Thelebolales</taxon>
        <taxon>Thelebolaceae</taxon>
        <taxon>Pseudogymnoascus</taxon>
    </lineage>
</organism>
<proteinExistence type="predicted"/>
<keyword evidence="3" id="KW-1185">Reference proteome</keyword>
<accession>A0A2P2SXQ8</accession>
<feature type="compositionally biased region" description="Polar residues" evidence="1">
    <location>
        <begin position="52"/>
        <end position="68"/>
    </location>
</feature>
<dbReference type="Proteomes" id="UP000091956">
    <property type="component" value="Unassembled WGS sequence"/>
</dbReference>
<gene>
    <name evidence="2" type="ORF">VE01_00123</name>
</gene>
<dbReference type="GeneID" id="28833509"/>
<dbReference type="RefSeq" id="XP_018135364.1">
    <property type="nucleotide sequence ID" value="XM_018269656.1"/>
</dbReference>
<reference evidence="2 3" key="1">
    <citation type="submission" date="2016-03" db="EMBL/GenBank/DDBJ databases">
        <title>Comparative genomics of Pseudogymnoascus destructans, the fungus causing white-nose syndrome of bats.</title>
        <authorList>
            <person name="Palmer J.M."/>
            <person name="Drees K.P."/>
            <person name="Foster J.T."/>
            <person name="Lindner D.L."/>
        </authorList>
    </citation>
    <scope>NUCLEOTIDE SEQUENCE [LARGE SCALE GENOMIC DNA]</scope>
    <source>
        <strain evidence="2 3">UAMH 10579</strain>
    </source>
</reference>
<reference evidence="3" key="2">
    <citation type="journal article" date="2018" name="Nat. Commun.">
        <title>Extreme sensitivity to ultraviolet light in the fungal pathogen causing white-nose syndrome of bats.</title>
        <authorList>
            <person name="Palmer J.M."/>
            <person name="Drees K.P."/>
            <person name="Foster J.T."/>
            <person name="Lindner D.L."/>
        </authorList>
    </citation>
    <scope>NUCLEOTIDE SEQUENCE [LARGE SCALE GENOMIC DNA]</scope>
    <source>
        <strain evidence="3">UAMH 10579</strain>
    </source>
</reference>
<name>A0A2P2SXQ8_9PEZI</name>
<evidence type="ECO:0000313" key="3">
    <source>
        <dbReference type="Proteomes" id="UP000091956"/>
    </source>
</evidence>